<name>A0A346NQX6_9ALTE</name>
<sequence>MKKVHKENVNTAPLKSMQLLSPPALACVSAGTLSGAPLTDISPAVPRPVKPVRYFTLALGEDGGSLPDPVLR</sequence>
<protein>
    <submittedName>
        <fullName evidence="2">Uncharacterized protein</fullName>
    </submittedName>
</protein>
<dbReference type="RefSeq" id="WP_108568892.1">
    <property type="nucleotide sequence ID" value="NZ_CP031769.1"/>
</dbReference>
<evidence type="ECO:0000313" key="2">
    <source>
        <dbReference type="EMBL" id="AXR07933.1"/>
    </source>
</evidence>
<evidence type="ECO:0000256" key="1">
    <source>
        <dbReference type="SAM" id="SignalP"/>
    </source>
</evidence>
<gene>
    <name evidence="2" type="ORF">D0Y50_17170</name>
</gene>
<proteinExistence type="predicted"/>
<dbReference type="AlphaFoldDB" id="A0A346NQX6"/>
<accession>A0A346NQX6</accession>
<organism evidence="2 3">
    <name type="scientific">Salinimonas sediminis</name>
    <dbReference type="NCBI Taxonomy" id="2303538"/>
    <lineage>
        <taxon>Bacteria</taxon>
        <taxon>Pseudomonadati</taxon>
        <taxon>Pseudomonadota</taxon>
        <taxon>Gammaproteobacteria</taxon>
        <taxon>Alteromonadales</taxon>
        <taxon>Alteromonadaceae</taxon>
        <taxon>Alteromonas/Salinimonas group</taxon>
        <taxon>Salinimonas</taxon>
    </lineage>
</organism>
<evidence type="ECO:0000313" key="3">
    <source>
        <dbReference type="Proteomes" id="UP000262073"/>
    </source>
</evidence>
<feature type="signal peptide" evidence="1">
    <location>
        <begin position="1"/>
        <end position="26"/>
    </location>
</feature>
<keyword evidence="1" id="KW-0732">Signal</keyword>
<dbReference type="Proteomes" id="UP000262073">
    <property type="component" value="Chromosome"/>
</dbReference>
<feature type="chain" id="PRO_5016939645" evidence="1">
    <location>
        <begin position="27"/>
        <end position="72"/>
    </location>
</feature>
<reference evidence="2 3" key="1">
    <citation type="submission" date="2018-08" db="EMBL/GenBank/DDBJ databases">
        <title>Salinimonas sediminis sp. nov., a piezophilic bacterium isolated from a deep-sea sediment sample from the New Britain Trench.</title>
        <authorList>
            <person name="Cao J."/>
        </authorList>
    </citation>
    <scope>NUCLEOTIDE SEQUENCE [LARGE SCALE GENOMIC DNA]</scope>
    <source>
        <strain evidence="2 3">N102</strain>
    </source>
</reference>
<keyword evidence="3" id="KW-1185">Reference proteome</keyword>
<dbReference type="KEGG" id="salm:D0Y50_17170"/>
<dbReference type="EMBL" id="CP031769">
    <property type="protein sequence ID" value="AXR07933.1"/>
    <property type="molecule type" value="Genomic_DNA"/>
</dbReference>